<keyword evidence="1" id="KW-0808">Transferase</keyword>
<feature type="binding site" evidence="1">
    <location>
        <position position="156"/>
    </location>
    <ligand>
        <name>dimethylallyl phosphate</name>
        <dbReference type="ChEBI" id="CHEBI:88052"/>
    </ligand>
</feature>
<dbReference type="EMBL" id="JAHSTS010000001">
    <property type="protein sequence ID" value="MBV4458741.1"/>
    <property type="molecule type" value="Genomic_DNA"/>
</dbReference>
<comment type="caution">
    <text evidence="3">The sequence shown here is derived from an EMBL/GenBank/DDBJ whole genome shotgun (WGS) entry which is preliminary data.</text>
</comment>
<dbReference type="InterPro" id="IPR004507">
    <property type="entry name" value="UbiX-like"/>
</dbReference>
<dbReference type="NCBIfam" id="NF004685">
    <property type="entry name" value="PRK06029.1"/>
    <property type="match status" value="1"/>
</dbReference>
<feature type="binding site" evidence="1">
    <location>
        <begin position="91"/>
        <end position="94"/>
    </location>
    <ligand>
        <name>FMN</name>
        <dbReference type="ChEBI" id="CHEBI:58210"/>
    </ligand>
</feature>
<dbReference type="Proteomes" id="UP000765224">
    <property type="component" value="Unassembled WGS sequence"/>
</dbReference>
<sequence length="188" mass="20040">MSNGQRRIVVGISGASGVVYGVRTLTLLRELGIETHLIMTRSAQVTLAHETDLKVADVKALASVVHDPADIGASISSGSFKTLGMVVTPCSVKSLSEIASGITGSLLSRAADVTLKERRPLVLMVRETPLHLGHLRSMAQVCEMGGVLMPPVPAFYARPQSIDEMVDHTVGRMLDLLGLDSGTVRRWG</sequence>
<evidence type="ECO:0000259" key="2">
    <source>
        <dbReference type="Pfam" id="PF02441"/>
    </source>
</evidence>
<dbReference type="PANTHER" id="PTHR43374">
    <property type="entry name" value="FLAVIN PRENYLTRANSFERASE"/>
    <property type="match status" value="1"/>
</dbReference>
<proteinExistence type="inferred from homology"/>
<protein>
    <recommendedName>
        <fullName evidence="1">Flavin prenyltransferase UbiX</fullName>
        <ecNumber evidence="1">2.5.1.129</ecNumber>
    </recommendedName>
</protein>
<gene>
    <name evidence="1" type="primary">ubiX</name>
    <name evidence="3" type="ORF">KVG96_12335</name>
</gene>
<feature type="binding site" evidence="1">
    <location>
        <position position="126"/>
    </location>
    <ligand>
        <name>FMN</name>
        <dbReference type="ChEBI" id="CHEBI:58210"/>
    </ligand>
</feature>
<dbReference type="InterPro" id="IPR003382">
    <property type="entry name" value="Flavoprotein"/>
</dbReference>
<dbReference type="RefSeq" id="WP_217892321.1">
    <property type="nucleotide sequence ID" value="NZ_JAHSTS010000001.1"/>
</dbReference>
<keyword evidence="4" id="KW-1185">Reference proteome</keyword>
<accession>A0ABS6PFI8</accession>
<evidence type="ECO:0000313" key="3">
    <source>
        <dbReference type="EMBL" id="MBV4458741.1"/>
    </source>
</evidence>
<name>A0ABS6PFI8_9PSED</name>
<dbReference type="Pfam" id="PF02441">
    <property type="entry name" value="Flavoprotein"/>
    <property type="match status" value="1"/>
</dbReference>
<dbReference type="EC" id="2.5.1.129" evidence="1"/>
<comment type="catalytic activity">
    <reaction evidence="1">
        <text>dimethylallyl phosphate + FMNH2 = prenylated FMNH2 + phosphate</text>
        <dbReference type="Rhea" id="RHEA:37743"/>
        <dbReference type="ChEBI" id="CHEBI:43474"/>
        <dbReference type="ChEBI" id="CHEBI:57618"/>
        <dbReference type="ChEBI" id="CHEBI:87467"/>
        <dbReference type="ChEBI" id="CHEBI:88052"/>
        <dbReference type="EC" id="2.5.1.129"/>
    </reaction>
</comment>
<feature type="binding site" evidence="1">
    <location>
        <position position="40"/>
    </location>
    <ligand>
        <name>FMN</name>
        <dbReference type="ChEBI" id="CHEBI:58210"/>
    </ligand>
</feature>
<dbReference type="PANTHER" id="PTHR43374:SF1">
    <property type="entry name" value="FLAVIN PRENYLTRANSFERASE PAD1, MITOCHONDRIAL"/>
    <property type="match status" value="1"/>
</dbReference>
<feature type="binding site" evidence="1">
    <location>
        <position position="172"/>
    </location>
    <ligand>
        <name>dimethylallyl phosphate</name>
        <dbReference type="ChEBI" id="CHEBI:88052"/>
    </ligand>
</feature>
<keyword evidence="1" id="KW-0637">Prenyltransferase</keyword>
<feature type="domain" description="Flavoprotein" evidence="2">
    <location>
        <begin position="7"/>
        <end position="176"/>
    </location>
</feature>
<reference evidence="3 4" key="1">
    <citation type="submission" date="2021-06" db="EMBL/GenBank/DDBJ databases">
        <title>Updating the genus Pseudomonas: Description of 43 new species and partition of the Pseudomonas putida group.</title>
        <authorList>
            <person name="Girard L."/>
            <person name="Lood C."/>
            <person name="Vandamme P."/>
            <person name="Rokni-Zadeh H."/>
            <person name="Van Noort V."/>
            <person name="Hofte M."/>
            <person name="Lavigne R."/>
            <person name="De Mot R."/>
        </authorList>
    </citation>
    <scope>NUCLEOTIDE SEQUENCE [LARGE SCALE GENOMIC DNA]</scope>
    <source>
        <strain evidence="3 4">COR58</strain>
    </source>
</reference>
<comment type="similarity">
    <text evidence="1">Belongs to the UbiX/PAD1 family.</text>
</comment>
<organism evidence="3 4">
    <name type="scientific">Pseudomonas ekonensis</name>
    <dbReference type="NCBI Taxonomy" id="2842353"/>
    <lineage>
        <taxon>Bacteria</taxon>
        <taxon>Pseudomonadati</taxon>
        <taxon>Pseudomonadota</taxon>
        <taxon>Gammaproteobacteria</taxon>
        <taxon>Pseudomonadales</taxon>
        <taxon>Pseudomonadaceae</taxon>
        <taxon>Pseudomonas</taxon>
    </lineage>
</organism>
<feature type="binding site" evidence="1">
    <location>
        <begin position="14"/>
        <end position="16"/>
    </location>
    <ligand>
        <name>FMN</name>
        <dbReference type="ChEBI" id="CHEBI:58210"/>
    </ligand>
</feature>
<evidence type="ECO:0000256" key="1">
    <source>
        <dbReference type="HAMAP-Rule" id="MF_01984"/>
    </source>
</evidence>
<comment type="caution">
    <text evidence="1">Lacks conserved residue(s) required for the propagation of feature annotation.</text>
</comment>
<keyword evidence="1" id="KW-0285">Flavoprotein</keyword>
<comment type="function">
    <text evidence="1">Flavin prenyltransferase that catalyzes the synthesis of the prenylated FMN cofactor (prenyl-FMN) for 4-hydroxy-3-polyprenylbenzoic acid decarboxylase UbiD. The prenyltransferase is metal-independent and links a dimethylallyl moiety from dimethylallyl monophosphate (DMAP) to the flavin N5 and C6 atoms of FMN.</text>
</comment>
<dbReference type="NCBIfam" id="TIGR00421">
    <property type="entry name" value="ubiX_pad"/>
    <property type="match status" value="1"/>
</dbReference>
<evidence type="ECO:0000313" key="4">
    <source>
        <dbReference type="Proteomes" id="UP000765224"/>
    </source>
</evidence>
<dbReference type="HAMAP" id="MF_01984">
    <property type="entry name" value="ubiX_pad"/>
    <property type="match status" value="1"/>
</dbReference>
<keyword evidence="1" id="KW-0288">FMN</keyword>